<keyword evidence="4" id="KW-1185">Reference proteome</keyword>
<feature type="compositionally biased region" description="Polar residues" evidence="2">
    <location>
        <begin position="1"/>
        <end position="10"/>
    </location>
</feature>
<feature type="region of interest" description="Disordered" evidence="2">
    <location>
        <begin position="1"/>
        <end position="25"/>
    </location>
</feature>
<gene>
    <name evidence="3" type="ORF">GON04_03550</name>
</gene>
<evidence type="ECO:0000256" key="1">
    <source>
        <dbReference type="ARBA" id="ARBA00006987"/>
    </source>
</evidence>
<protein>
    <submittedName>
        <fullName evidence="3">Tripartite tricarboxylate transporter substrate binding protein</fullName>
    </submittedName>
</protein>
<accession>A0A6N8IQT8</accession>
<dbReference type="Gene3D" id="3.40.190.150">
    <property type="entry name" value="Bordetella uptake gene, domain 1"/>
    <property type="match status" value="1"/>
</dbReference>
<proteinExistence type="inferred from homology"/>
<evidence type="ECO:0000313" key="4">
    <source>
        <dbReference type="Proteomes" id="UP000469385"/>
    </source>
</evidence>
<evidence type="ECO:0000256" key="2">
    <source>
        <dbReference type="SAM" id="MobiDB-lite"/>
    </source>
</evidence>
<dbReference type="Gene3D" id="3.40.190.10">
    <property type="entry name" value="Periplasmic binding protein-like II"/>
    <property type="match status" value="1"/>
</dbReference>
<dbReference type="CDD" id="cd07012">
    <property type="entry name" value="PBP2_Bug_TTT"/>
    <property type="match status" value="1"/>
</dbReference>
<dbReference type="EMBL" id="WSEL01000003">
    <property type="protein sequence ID" value="MVQ28506.1"/>
    <property type="molecule type" value="Genomic_DNA"/>
</dbReference>
<comment type="caution">
    <text evidence="3">The sequence shown here is derived from an EMBL/GenBank/DDBJ whole genome shotgun (WGS) entry which is preliminary data.</text>
</comment>
<dbReference type="AlphaFoldDB" id="A0A6N8IQT8"/>
<comment type="similarity">
    <text evidence="1">Belongs to the UPF0065 (bug) family.</text>
</comment>
<dbReference type="Proteomes" id="UP000469385">
    <property type="component" value="Unassembled WGS sequence"/>
</dbReference>
<dbReference type="InterPro" id="IPR005064">
    <property type="entry name" value="BUG"/>
</dbReference>
<name>A0A6N8IQT8_9BURK</name>
<dbReference type="PIRSF" id="PIRSF017082">
    <property type="entry name" value="YflP"/>
    <property type="match status" value="1"/>
</dbReference>
<sequence length="351" mass="37141">MKLRLTSRSSRPVAGAKVGGRNRRQAVPSTIRRQLLALAAAPLLATAGLAHAQGHADYPNRPVKIIVAYPAGQSTDIATRYFATKLTQAMGQSFFVENRPGASGNIGTAVAARATPDGYTLIMGASGTHAMNPALFDNTGFDADKDFDAIVLTALIPFAISTGPNSPVNSLTELIALARKQPGQVNAAIPSVTGQLVFEMLKQRDVPLFAVKFKGSADSMTAVLGGHVQVLIDTVAATRTQLGKIKPLAVTTAAPMGSMPGVKTASEQGLANFNIAAWNALMTPKGVPADIQARLAAEMRKILDLPETQKALADLGFERAPVRTNAELNAWLAEERRNYAHVIKTAQMKPE</sequence>
<organism evidence="3 4">
    <name type="scientific">Ramlibacter pinisoli</name>
    <dbReference type="NCBI Taxonomy" id="2682844"/>
    <lineage>
        <taxon>Bacteria</taxon>
        <taxon>Pseudomonadati</taxon>
        <taxon>Pseudomonadota</taxon>
        <taxon>Betaproteobacteria</taxon>
        <taxon>Burkholderiales</taxon>
        <taxon>Comamonadaceae</taxon>
        <taxon>Ramlibacter</taxon>
    </lineage>
</organism>
<dbReference type="InterPro" id="IPR042100">
    <property type="entry name" value="Bug_dom1"/>
</dbReference>
<reference evidence="3 4" key="1">
    <citation type="submission" date="2019-12" db="EMBL/GenBank/DDBJ databases">
        <authorList>
            <person name="Huq M.A."/>
        </authorList>
    </citation>
    <scope>NUCLEOTIDE SEQUENCE [LARGE SCALE GENOMIC DNA]</scope>
    <source>
        <strain evidence="3 4">MAH-25</strain>
    </source>
</reference>
<dbReference type="Pfam" id="PF03401">
    <property type="entry name" value="TctC"/>
    <property type="match status" value="1"/>
</dbReference>
<evidence type="ECO:0000313" key="3">
    <source>
        <dbReference type="EMBL" id="MVQ28506.1"/>
    </source>
</evidence>
<dbReference type="PANTHER" id="PTHR42928:SF5">
    <property type="entry name" value="BLR1237 PROTEIN"/>
    <property type="match status" value="1"/>
</dbReference>
<dbReference type="PANTHER" id="PTHR42928">
    <property type="entry name" value="TRICARBOXYLATE-BINDING PROTEIN"/>
    <property type="match status" value="1"/>
</dbReference>